<keyword evidence="5" id="KW-0663">Pyridoxal phosphate</keyword>
<dbReference type="PANTHER" id="PTHR42825:SF2">
    <property type="entry name" value="BRANCHED-CHAIN-AMINO-ACID AMINOTRANSFERASE 3, CHLOROPLASTIC-RELATED"/>
    <property type="match status" value="1"/>
</dbReference>
<accession>A0A0G4G7Q6</accession>
<evidence type="ECO:0000256" key="6">
    <source>
        <dbReference type="PIRSR" id="PIRSR006468-1"/>
    </source>
</evidence>
<dbReference type="InterPro" id="IPR036038">
    <property type="entry name" value="Aminotransferase-like"/>
</dbReference>
<dbReference type="Gene3D" id="3.30.470.10">
    <property type="match status" value="1"/>
</dbReference>
<dbReference type="GO" id="GO:0009081">
    <property type="term" value="P:branched-chain amino acid metabolic process"/>
    <property type="evidence" value="ECO:0007669"/>
    <property type="project" value="InterPro"/>
</dbReference>
<evidence type="ECO:0008006" key="9">
    <source>
        <dbReference type="Google" id="ProtNLM"/>
    </source>
</evidence>
<protein>
    <recommendedName>
        <fullName evidence="9">Branched-chain-amino-acid transaminase</fullName>
    </recommendedName>
</protein>
<evidence type="ECO:0000256" key="3">
    <source>
        <dbReference type="ARBA" id="ARBA00022576"/>
    </source>
</evidence>
<dbReference type="PIRSF" id="PIRSF006468">
    <property type="entry name" value="BCAT1"/>
    <property type="match status" value="1"/>
</dbReference>
<dbReference type="NCBIfam" id="TIGR01123">
    <property type="entry name" value="ilvE_II"/>
    <property type="match status" value="1"/>
</dbReference>
<feature type="modified residue" description="N6-(pyridoxal phosphate)lysine" evidence="6">
    <location>
        <position position="203"/>
    </location>
</feature>
<dbReference type="InterPro" id="IPR043131">
    <property type="entry name" value="BCAT-like_N"/>
</dbReference>
<keyword evidence="8" id="KW-1185">Reference proteome</keyword>
<organism evidence="7 8">
    <name type="scientific">Vitrella brassicaformis (strain CCMP3155)</name>
    <dbReference type="NCBI Taxonomy" id="1169540"/>
    <lineage>
        <taxon>Eukaryota</taxon>
        <taxon>Sar</taxon>
        <taxon>Alveolata</taxon>
        <taxon>Colpodellida</taxon>
        <taxon>Vitrellaceae</taxon>
        <taxon>Vitrella</taxon>
    </lineage>
</organism>
<comment type="similarity">
    <text evidence="2">Belongs to the class-IV pyridoxal-phosphate-dependent aminotransferase family.</text>
</comment>
<reference evidence="7 8" key="1">
    <citation type="submission" date="2014-11" db="EMBL/GenBank/DDBJ databases">
        <authorList>
            <person name="Zhu J."/>
            <person name="Qi W."/>
            <person name="Song R."/>
        </authorList>
    </citation>
    <scope>NUCLEOTIDE SEQUENCE [LARGE SCALE GENOMIC DNA]</scope>
</reference>
<dbReference type="OrthoDB" id="1732691at2759"/>
<evidence type="ECO:0000256" key="1">
    <source>
        <dbReference type="ARBA" id="ARBA00001933"/>
    </source>
</evidence>
<dbReference type="EMBL" id="CDMY01000589">
    <property type="protein sequence ID" value="CEM24740.1"/>
    <property type="molecule type" value="Genomic_DNA"/>
</dbReference>
<evidence type="ECO:0000313" key="7">
    <source>
        <dbReference type="EMBL" id="CEM24740.1"/>
    </source>
</evidence>
<dbReference type="Gene3D" id="3.20.10.10">
    <property type="entry name" value="D-amino Acid Aminotransferase, subunit A, domain 2"/>
    <property type="match status" value="1"/>
</dbReference>
<proteinExistence type="inferred from homology"/>
<keyword evidence="3" id="KW-0032">Aminotransferase</keyword>
<dbReference type="STRING" id="1169540.A0A0G4G7Q6"/>
<evidence type="ECO:0000256" key="5">
    <source>
        <dbReference type="ARBA" id="ARBA00022898"/>
    </source>
</evidence>
<evidence type="ECO:0000256" key="2">
    <source>
        <dbReference type="ARBA" id="ARBA00009320"/>
    </source>
</evidence>
<gene>
    <name evidence="7" type="ORF">Vbra_17217</name>
</gene>
<comment type="cofactor">
    <cofactor evidence="1">
        <name>pyridoxal 5'-phosphate</name>
        <dbReference type="ChEBI" id="CHEBI:597326"/>
    </cofactor>
</comment>
<dbReference type="VEuPathDB" id="CryptoDB:Vbra_17217"/>
<dbReference type="SUPFAM" id="SSF56752">
    <property type="entry name" value="D-aminoacid aminotransferase-like PLP-dependent enzymes"/>
    <property type="match status" value="1"/>
</dbReference>
<sequence>MASAVHKLRPEDQARIGKALVGKDLKGFAWTQTNGHVIYTWEDGKWDEGRFEHDPYIRCHIMSNCFHYGQACFEGQKAFHLKDGRVCIFNDKANALRMQMSNTRMMMPLVPVEMFQKALDWVVHENLEYLPTYDMKGCSLYIRPFCIGVGDLITPVPSNKFHFVVMVMPVGSYYAVGKNLNAVDGVVIEEFDRAAPRGVGNVKVAGNYGADIYPAYKYKKLKGFPLPLYLDPKEKRYIEEFNTSNFAAITKDGTYITSESAAILDSITNRCLQVLAHEMNVPVERRPIDFDAEVSTFDEVGAIGTAVVITPCKSLTRGETKYHFSEPKILQQLYDRITAIQRGDAEDRYNWLRELGEVHLPKEGQYIQQNGYH</sequence>
<keyword evidence="4" id="KW-0808">Transferase</keyword>
<dbReference type="Pfam" id="PF01063">
    <property type="entry name" value="Aminotran_4"/>
    <property type="match status" value="1"/>
</dbReference>
<dbReference type="AlphaFoldDB" id="A0A0G4G7Q6"/>
<dbReference type="InParanoid" id="A0A0G4G7Q6"/>
<dbReference type="InterPro" id="IPR005786">
    <property type="entry name" value="B_amino_transII"/>
</dbReference>
<dbReference type="InterPro" id="IPR043132">
    <property type="entry name" value="BCAT-like_C"/>
</dbReference>
<dbReference type="PhylomeDB" id="A0A0G4G7Q6"/>
<dbReference type="NCBIfam" id="NF009897">
    <property type="entry name" value="PRK13357.1"/>
    <property type="match status" value="1"/>
</dbReference>
<dbReference type="PANTHER" id="PTHR42825">
    <property type="entry name" value="AMINO ACID AMINOTRANSFERASE"/>
    <property type="match status" value="1"/>
</dbReference>
<evidence type="ECO:0000313" key="8">
    <source>
        <dbReference type="Proteomes" id="UP000041254"/>
    </source>
</evidence>
<dbReference type="Proteomes" id="UP000041254">
    <property type="component" value="Unassembled WGS sequence"/>
</dbReference>
<dbReference type="GO" id="GO:0004084">
    <property type="term" value="F:branched-chain-amino-acid transaminase activity"/>
    <property type="evidence" value="ECO:0007669"/>
    <property type="project" value="InterPro"/>
</dbReference>
<dbReference type="InterPro" id="IPR001544">
    <property type="entry name" value="Aminotrans_IV"/>
</dbReference>
<evidence type="ECO:0000256" key="4">
    <source>
        <dbReference type="ARBA" id="ARBA00022679"/>
    </source>
</evidence>
<name>A0A0G4G7Q6_VITBC</name>
<dbReference type="OMA" id="TGPYFRT"/>